<keyword evidence="7" id="KW-1185">Reference proteome</keyword>
<keyword evidence="3" id="KW-0328">Glycosyltransferase</keyword>
<feature type="domain" description="Glycosyltransferase 2-like" evidence="5">
    <location>
        <begin position="7"/>
        <end position="110"/>
    </location>
</feature>
<dbReference type="Gene3D" id="3.90.550.10">
    <property type="entry name" value="Spore Coat Polysaccharide Biosynthesis Protein SpsA, Chain A"/>
    <property type="match status" value="1"/>
</dbReference>
<gene>
    <name evidence="6" type="ORF">C7383_102164</name>
</gene>
<comment type="caution">
    <text evidence="6">The sequence shown here is derived from an EMBL/GenBank/DDBJ whole genome shotgun (WGS) entry which is preliminary data.</text>
</comment>
<evidence type="ECO:0000259" key="5">
    <source>
        <dbReference type="Pfam" id="PF00535"/>
    </source>
</evidence>
<accession>A0AB73T7Z5</accession>
<dbReference type="InterPro" id="IPR029044">
    <property type="entry name" value="Nucleotide-diphossugar_trans"/>
</dbReference>
<evidence type="ECO:0000256" key="1">
    <source>
        <dbReference type="ARBA" id="ARBA00004776"/>
    </source>
</evidence>
<dbReference type="PANTHER" id="PTHR43179">
    <property type="entry name" value="RHAMNOSYLTRANSFERASE WBBL"/>
    <property type="match status" value="1"/>
</dbReference>
<dbReference type="AlphaFoldDB" id="A0AB73T7Z5"/>
<proteinExistence type="inferred from homology"/>
<evidence type="ECO:0000256" key="3">
    <source>
        <dbReference type="ARBA" id="ARBA00022676"/>
    </source>
</evidence>
<evidence type="ECO:0000313" key="6">
    <source>
        <dbReference type="EMBL" id="PWJ78031.1"/>
    </source>
</evidence>
<reference evidence="6 7" key="1">
    <citation type="submission" date="2018-05" db="EMBL/GenBank/DDBJ databases">
        <authorList>
            <person name="Goeker M."/>
            <person name="Huntemann M."/>
            <person name="Clum A."/>
            <person name="Pillay M."/>
            <person name="Palaniappan K."/>
            <person name="Varghese N."/>
            <person name="Mikhailova N."/>
            <person name="Stamatis D."/>
            <person name="Reddy T."/>
            <person name="Daum C."/>
            <person name="Shapiro N."/>
            <person name="Ivanova N."/>
            <person name="Kyrpides N."/>
            <person name="Woyke T."/>
        </authorList>
    </citation>
    <scope>NUCLEOTIDE SEQUENCE [LARGE SCALE GENOMIC DNA]</scope>
    <source>
        <strain evidence="6 7">DSM 26524</strain>
    </source>
</reference>
<dbReference type="EMBL" id="QGGY01000002">
    <property type="protein sequence ID" value="PWJ78031.1"/>
    <property type="molecule type" value="Genomic_DNA"/>
</dbReference>
<evidence type="ECO:0000256" key="2">
    <source>
        <dbReference type="ARBA" id="ARBA00006739"/>
    </source>
</evidence>
<organism evidence="6 7">
    <name type="scientific">Murimonas intestini</name>
    <dbReference type="NCBI Taxonomy" id="1337051"/>
    <lineage>
        <taxon>Bacteria</taxon>
        <taxon>Bacillati</taxon>
        <taxon>Bacillota</taxon>
        <taxon>Clostridia</taxon>
        <taxon>Lachnospirales</taxon>
        <taxon>Lachnospiraceae</taxon>
        <taxon>Murimonas</taxon>
    </lineage>
</organism>
<dbReference type="InterPro" id="IPR001173">
    <property type="entry name" value="Glyco_trans_2-like"/>
</dbReference>
<dbReference type="PANTHER" id="PTHR43179:SF12">
    <property type="entry name" value="GALACTOFURANOSYLTRANSFERASE GLFT2"/>
    <property type="match status" value="1"/>
</dbReference>
<evidence type="ECO:0000313" key="7">
    <source>
        <dbReference type="Proteomes" id="UP000245412"/>
    </source>
</evidence>
<keyword evidence="4" id="KW-0808">Transferase</keyword>
<dbReference type="CDD" id="cd04185">
    <property type="entry name" value="GT_2_like_b"/>
    <property type="match status" value="1"/>
</dbReference>
<protein>
    <submittedName>
        <fullName evidence="6">GT2 family glycosyltransferase</fullName>
    </submittedName>
</protein>
<dbReference type="GO" id="GO:0016757">
    <property type="term" value="F:glycosyltransferase activity"/>
    <property type="evidence" value="ECO:0007669"/>
    <property type="project" value="UniProtKB-KW"/>
</dbReference>
<sequence length="314" mass="36170">MNPGVTAVVVTYNRKDLLIECLEAIQSQSYPVSSILLIDNASTDGTHDALNDKGFLKNNNFIYCLMETNLGGAGGFHEGFRRAAKLKNDFIWIMDDDTVPEKNALEELISAERYLNIKNEKASFLASTVFGENGEAMNVPQIDGRVAPNGYSDWYRYLDEGIVKIKNATFVSLLIPVDSIKKCGLPYKDFFIWGDDAEYTQRLTEKAGRAYLVGKSRVCHKRKNAKALLLYEEKDTGRMDMYHLFYRNNLLSSRFYNKREYHKILCSYIREIFVHIIKYRNFKKAKIVIKGICESCFQYPAFVRYVKKQLKIDT</sequence>
<name>A0AB73T7Z5_9FIRM</name>
<dbReference type="Pfam" id="PF00535">
    <property type="entry name" value="Glycos_transf_2"/>
    <property type="match status" value="1"/>
</dbReference>
<comment type="pathway">
    <text evidence="1">Cell wall biogenesis; cell wall polysaccharide biosynthesis.</text>
</comment>
<comment type="similarity">
    <text evidence="2">Belongs to the glycosyltransferase 2 family.</text>
</comment>
<dbReference type="SUPFAM" id="SSF53448">
    <property type="entry name" value="Nucleotide-diphospho-sugar transferases"/>
    <property type="match status" value="1"/>
</dbReference>
<evidence type="ECO:0000256" key="4">
    <source>
        <dbReference type="ARBA" id="ARBA00022679"/>
    </source>
</evidence>
<dbReference type="Proteomes" id="UP000245412">
    <property type="component" value="Unassembled WGS sequence"/>
</dbReference>
<dbReference type="RefSeq" id="WP_109624979.1">
    <property type="nucleotide sequence ID" value="NZ_CABJAT010000002.1"/>
</dbReference>